<evidence type="ECO:0000256" key="2">
    <source>
        <dbReference type="ARBA" id="ARBA00022801"/>
    </source>
</evidence>
<dbReference type="GO" id="GO:0016787">
    <property type="term" value="F:hydrolase activity"/>
    <property type="evidence" value="ECO:0007669"/>
    <property type="project" value="UniProtKB-KW"/>
</dbReference>
<evidence type="ECO:0000313" key="6">
    <source>
        <dbReference type="Proteomes" id="UP000557566"/>
    </source>
</evidence>
<sequence>MDKLDAILRAHVADGDSTDKLLGAAFAVVDKHGPVYSGAAGRIDFDPAASAFAGDSFTWVASLTKLVTTTCLMQLVERGAVGLDDDVRPRVPELSQMQILRGFDADDSPILEDNVKPITLRMLLTHTVGLGYDLADPDLTKWSKKTGRTANNLDWSRQGFFTPLKFAPGDGWYYGTALDWAGLVLEQVTGQSLGQYMQQHIFDPLGISDTGFWPERLPHTKSRTVAFTFRHRVTSALKPGKRLPPAEHQVESGGAGLFTTADDYARFLHGLLQGKLLSEATMGEMFAPQLNEKQSKMLEFICYDLGVQDGFAPEFPTGLGLNHGIGGVVNMEDVPGKRRKGSLMWSGMCNSRWWIDGETGIAAVLVVNVLDHGDAVVVKLYNELERAVYAHVNAPDDGTKDDGRRAGSSMLGRL</sequence>
<keyword evidence="6" id="KW-1185">Reference proteome</keyword>
<dbReference type="EMBL" id="JAAVMX010000005">
    <property type="protein sequence ID" value="KAF4508418.1"/>
    <property type="molecule type" value="Genomic_DNA"/>
</dbReference>
<organism evidence="5 6">
    <name type="scientific">Ophiocordyceps sinensis</name>
    <dbReference type="NCBI Taxonomy" id="72228"/>
    <lineage>
        <taxon>Eukaryota</taxon>
        <taxon>Fungi</taxon>
        <taxon>Dikarya</taxon>
        <taxon>Ascomycota</taxon>
        <taxon>Pezizomycotina</taxon>
        <taxon>Sordariomycetes</taxon>
        <taxon>Hypocreomycetidae</taxon>
        <taxon>Hypocreales</taxon>
        <taxon>Ophiocordycipitaceae</taxon>
        <taxon>Ophiocordyceps</taxon>
    </lineage>
</organism>
<comment type="similarity">
    <text evidence="1">Belongs to the class-A beta-lactamase family.</text>
</comment>
<reference evidence="5 6" key="1">
    <citation type="journal article" date="2020" name="Genome Biol. Evol.">
        <title>A new high-quality draft genome assembly of the Chinese cordyceps Ophiocordyceps sinensis.</title>
        <authorList>
            <person name="Shu R."/>
            <person name="Zhang J."/>
            <person name="Meng Q."/>
            <person name="Zhang H."/>
            <person name="Zhou G."/>
            <person name="Li M."/>
            <person name="Wu P."/>
            <person name="Zhao Y."/>
            <person name="Chen C."/>
            <person name="Qin Q."/>
        </authorList>
    </citation>
    <scope>NUCLEOTIDE SEQUENCE [LARGE SCALE GENOMIC DNA]</scope>
    <source>
        <strain evidence="5 6">IOZ07</strain>
    </source>
</reference>
<dbReference type="Gene3D" id="3.40.710.10">
    <property type="entry name" value="DD-peptidase/beta-lactamase superfamily"/>
    <property type="match status" value="1"/>
</dbReference>
<dbReference type="InterPro" id="IPR001466">
    <property type="entry name" value="Beta-lactam-related"/>
</dbReference>
<dbReference type="PANTHER" id="PTHR43283">
    <property type="entry name" value="BETA-LACTAMASE-RELATED"/>
    <property type="match status" value="1"/>
</dbReference>
<dbReference type="InterPro" id="IPR012338">
    <property type="entry name" value="Beta-lactam/transpept-like"/>
</dbReference>
<feature type="domain" description="Beta-lactamase-related" evidence="4">
    <location>
        <begin position="9"/>
        <end position="374"/>
    </location>
</feature>
<dbReference type="Proteomes" id="UP000557566">
    <property type="component" value="Unassembled WGS sequence"/>
</dbReference>
<evidence type="ECO:0000313" key="5">
    <source>
        <dbReference type="EMBL" id="KAF4508418.1"/>
    </source>
</evidence>
<protein>
    <recommendedName>
        <fullName evidence="4">Beta-lactamase-related domain-containing protein</fullName>
    </recommendedName>
</protein>
<evidence type="ECO:0000259" key="4">
    <source>
        <dbReference type="Pfam" id="PF00144"/>
    </source>
</evidence>
<comment type="caution">
    <text evidence="5">The sequence shown here is derived from an EMBL/GenBank/DDBJ whole genome shotgun (WGS) entry which is preliminary data.</text>
</comment>
<dbReference type="AlphaFoldDB" id="A0A8H4PQ76"/>
<gene>
    <name evidence="5" type="ORF">G6O67_004799</name>
</gene>
<name>A0A8H4PQ76_9HYPO</name>
<dbReference type="Pfam" id="PF00144">
    <property type="entry name" value="Beta-lactamase"/>
    <property type="match status" value="1"/>
</dbReference>
<keyword evidence="2" id="KW-0378">Hydrolase</keyword>
<evidence type="ECO:0000256" key="3">
    <source>
        <dbReference type="SAM" id="MobiDB-lite"/>
    </source>
</evidence>
<evidence type="ECO:0000256" key="1">
    <source>
        <dbReference type="ARBA" id="ARBA00009009"/>
    </source>
</evidence>
<accession>A0A8H4PQ76</accession>
<dbReference type="InterPro" id="IPR050789">
    <property type="entry name" value="Diverse_Enzym_Activities"/>
</dbReference>
<dbReference type="PANTHER" id="PTHR43283:SF17">
    <property type="entry name" value="(LOVD), PUTATIVE (AFU_ORTHOLOGUE AFUA_5G00920)-RELATED"/>
    <property type="match status" value="1"/>
</dbReference>
<feature type="region of interest" description="Disordered" evidence="3">
    <location>
        <begin position="393"/>
        <end position="414"/>
    </location>
</feature>
<dbReference type="OrthoDB" id="428260at2759"/>
<dbReference type="SUPFAM" id="SSF56601">
    <property type="entry name" value="beta-lactamase/transpeptidase-like"/>
    <property type="match status" value="1"/>
</dbReference>
<proteinExistence type="inferred from homology"/>